<evidence type="ECO:0000259" key="1">
    <source>
        <dbReference type="Pfam" id="PF03992"/>
    </source>
</evidence>
<evidence type="ECO:0000313" key="3">
    <source>
        <dbReference type="Proteomes" id="UP001446205"/>
    </source>
</evidence>
<gene>
    <name evidence="2" type="ORF">WOB96_06030</name>
</gene>
<proteinExistence type="predicted"/>
<organism evidence="2 3">
    <name type="scientific">Thermithiobacillus plumbiphilus</name>
    <dbReference type="NCBI Taxonomy" id="1729899"/>
    <lineage>
        <taxon>Bacteria</taxon>
        <taxon>Pseudomonadati</taxon>
        <taxon>Pseudomonadota</taxon>
        <taxon>Acidithiobacillia</taxon>
        <taxon>Acidithiobacillales</taxon>
        <taxon>Thermithiobacillaceae</taxon>
        <taxon>Thermithiobacillus</taxon>
    </lineage>
</organism>
<accession>A0ABU9D8Y8</accession>
<protein>
    <submittedName>
        <fullName evidence="2">Antibiotic biosynthesis monooxygenase</fullName>
    </submittedName>
</protein>
<reference evidence="2 3" key="1">
    <citation type="submission" date="2024-04" db="EMBL/GenBank/DDBJ databases">
        <authorList>
            <person name="Abashina T."/>
            <person name="Shaikin A."/>
        </authorList>
    </citation>
    <scope>NUCLEOTIDE SEQUENCE [LARGE SCALE GENOMIC DNA]</scope>
    <source>
        <strain evidence="2 3">AAFK</strain>
    </source>
</reference>
<comment type="caution">
    <text evidence="2">The sequence shown here is derived from an EMBL/GenBank/DDBJ whole genome shotgun (WGS) entry which is preliminary data.</text>
</comment>
<keyword evidence="2" id="KW-0560">Oxidoreductase</keyword>
<dbReference type="RefSeq" id="WP_341370380.1">
    <property type="nucleotide sequence ID" value="NZ_JBBPCO010000004.1"/>
</dbReference>
<dbReference type="Gene3D" id="3.30.70.100">
    <property type="match status" value="1"/>
</dbReference>
<dbReference type="InterPro" id="IPR011008">
    <property type="entry name" value="Dimeric_a/b-barrel"/>
</dbReference>
<dbReference type="GO" id="GO:0004497">
    <property type="term" value="F:monooxygenase activity"/>
    <property type="evidence" value="ECO:0007669"/>
    <property type="project" value="UniProtKB-KW"/>
</dbReference>
<name>A0ABU9D8Y8_9PROT</name>
<keyword evidence="2" id="KW-0503">Monooxygenase</keyword>
<dbReference type="EMBL" id="JBBPCO010000004">
    <property type="protein sequence ID" value="MEK8089322.1"/>
    <property type="molecule type" value="Genomic_DNA"/>
</dbReference>
<evidence type="ECO:0000313" key="2">
    <source>
        <dbReference type="EMBL" id="MEK8089322.1"/>
    </source>
</evidence>
<feature type="domain" description="ABM" evidence="1">
    <location>
        <begin position="7"/>
        <end position="80"/>
    </location>
</feature>
<sequence>MSKPSVTFVNIIETEADKQAEVVKILQEGTETVISKKDGFQSVTLLASKDGAHVINIAKWDSPANVQAVQSDPKAIEFVKRTAAIATATPGLYDIVGEYTA</sequence>
<dbReference type="SUPFAM" id="SSF54909">
    <property type="entry name" value="Dimeric alpha+beta barrel"/>
    <property type="match status" value="1"/>
</dbReference>
<dbReference type="Proteomes" id="UP001446205">
    <property type="component" value="Unassembled WGS sequence"/>
</dbReference>
<keyword evidence="3" id="KW-1185">Reference proteome</keyword>
<dbReference type="Pfam" id="PF03992">
    <property type="entry name" value="ABM"/>
    <property type="match status" value="1"/>
</dbReference>
<dbReference type="InterPro" id="IPR007138">
    <property type="entry name" value="ABM_dom"/>
</dbReference>